<protein>
    <submittedName>
        <fullName evidence="2">Uncharacterized protein</fullName>
    </submittedName>
</protein>
<proteinExistence type="predicted"/>
<dbReference type="EMBL" id="JACXAA010000017">
    <property type="protein sequence ID" value="MBD2757097.1"/>
    <property type="molecule type" value="Genomic_DNA"/>
</dbReference>
<dbReference type="Proteomes" id="UP000653797">
    <property type="component" value="Unassembled WGS sequence"/>
</dbReference>
<evidence type="ECO:0000313" key="2">
    <source>
        <dbReference type="EMBL" id="MBD2757097.1"/>
    </source>
</evidence>
<accession>A0A927B8F2</accession>
<organism evidence="2 3">
    <name type="scientific">Spirosoma validum</name>
    <dbReference type="NCBI Taxonomy" id="2771355"/>
    <lineage>
        <taxon>Bacteria</taxon>
        <taxon>Pseudomonadati</taxon>
        <taxon>Bacteroidota</taxon>
        <taxon>Cytophagia</taxon>
        <taxon>Cytophagales</taxon>
        <taxon>Cytophagaceae</taxon>
        <taxon>Spirosoma</taxon>
    </lineage>
</organism>
<reference evidence="2" key="1">
    <citation type="submission" date="2020-09" db="EMBL/GenBank/DDBJ databases">
        <authorList>
            <person name="Kim M.K."/>
        </authorList>
    </citation>
    <scope>NUCLEOTIDE SEQUENCE</scope>
    <source>
        <strain evidence="2">BT704</strain>
    </source>
</reference>
<keyword evidence="1" id="KW-0732">Signal</keyword>
<feature type="chain" id="PRO_5037364809" evidence="1">
    <location>
        <begin position="17"/>
        <end position="53"/>
    </location>
</feature>
<comment type="caution">
    <text evidence="2">The sequence shown here is derived from an EMBL/GenBank/DDBJ whole genome shotgun (WGS) entry which is preliminary data.</text>
</comment>
<dbReference type="AlphaFoldDB" id="A0A927B8F2"/>
<evidence type="ECO:0000256" key="1">
    <source>
        <dbReference type="SAM" id="SignalP"/>
    </source>
</evidence>
<gene>
    <name evidence="2" type="ORF">IC230_29730</name>
</gene>
<feature type="signal peptide" evidence="1">
    <location>
        <begin position="1"/>
        <end position="16"/>
    </location>
</feature>
<name>A0A927B8F2_9BACT</name>
<evidence type="ECO:0000313" key="3">
    <source>
        <dbReference type="Proteomes" id="UP000653797"/>
    </source>
</evidence>
<keyword evidence="3" id="KW-1185">Reference proteome</keyword>
<sequence>MFLVLSFLCSITLSHAQVGIGTTTPQAFFNVAVGRDVLFGENLTNSGNTNKLI</sequence>